<evidence type="ECO:0000256" key="1">
    <source>
        <dbReference type="ARBA" id="ARBA00004141"/>
    </source>
</evidence>
<dbReference type="GO" id="GO:0016020">
    <property type="term" value="C:membrane"/>
    <property type="evidence" value="ECO:0007669"/>
    <property type="project" value="UniProtKB-SubCell"/>
</dbReference>
<evidence type="ECO:0000256" key="2">
    <source>
        <dbReference type="ARBA" id="ARBA00005944"/>
    </source>
</evidence>
<dbReference type="EMBL" id="BGPR01002777">
    <property type="protein sequence ID" value="GBM78755.1"/>
    <property type="molecule type" value="Genomic_DNA"/>
</dbReference>
<evidence type="ECO:0000256" key="5">
    <source>
        <dbReference type="ARBA" id="ARBA00022989"/>
    </source>
</evidence>
<comment type="similarity">
    <text evidence="2">Belongs to the chloride channel MCLC family.</text>
</comment>
<keyword evidence="8" id="KW-1185">Reference proteome</keyword>
<evidence type="ECO:0000256" key="3">
    <source>
        <dbReference type="ARBA" id="ARBA00015571"/>
    </source>
</evidence>
<organism evidence="7 8">
    <name type="scientific">Araneus ventricosus</name>
    <name type="common">Orbweaver spider</name>
    <name type="synonym">Epeira ventricosa</name>
    <dbReference type="NCBI Taxonomy" id="182803"/>
    <lineage>
        <taxon>Eukaryota</taxon>
        <taxon>Metazoa</taxon>
        <taxon>Ecdysozoa</taxon>
        <taxon>Arthropoda</taxon>
        <taxon>Chelicerata</taxon>
        <taxon>Arachnida</taxon>
        <taxon>Araneae</taxon>
        <taxon>Araneomorphae</taxon>
        <taxon>Entelegynae</taxon>
        <taxon>Araneoidea</taxon>
        <taxon>Araneidae</taxon>
        <taxon>Araneus</taxon>
    </lineage>
</organism>
<dbReference type="InterPro" id="IPR009231">
    <property type="entry name" value="Chloride_chnl_CLIC-like"/>
</dbReference>
<protein>
    <recommendedName>
        <fullName evidence="3">Chloride channel CLIC-like protein 1</fullName>
    </recommendedName>
</protein>
<evidence type="ECO:0000256" key="4">
    <source>
        <dbReference type="ARBA" id="ARBA00022692"/>
    </source>
</evidence>
<dbReference type="Pfam" id="PF05934">
    <property type="entry name" value="MCLC"/>
    <property type="match status" value="1"/>
</dbReference>
<sequence length="269" mass="30809">MYVSLNKFVGEWIDPYSLGIFDGNIEFEEELEDSYTVHSEEIMINKKETWKSPESFSGHRTLLKNKLKDGSGIDGIFVTESNTVFSLGRNLMTVSAILTFVVFILFLFFPKTLIFSFVLIVSMLWHWMKLYQEKIAEKQNLTENLRHPNECRRGDLHWYEAISLYLSSYASSPTDCKEYYKAQLVDPFWEVSLPVAMMNAFTSTSLTGRMVSASASEPVDREFYPGLCSYSVFAIVCNASLRQIRPMVTSKLELTCCKLADLQCKFAAN</sequence>
<comment type="subcellular location">
    <subcellularLocation>
        <location evidence="1">Membrane</location>
        <topology evidence="1">Multi-pass membrane protein</topology>
    </subcellularLocation>
</comment>
<dbReference type="PANTHER" id="PTHR34093">
    <property type="entry name" value="CHLORIDE CHANNEL CLIC-LIKE PROTEIN 1"/>
    <property type="match status" value="1"/>
</dbReference>
<gene>
    <name evidence="7" type="ORF">AVEN_62737_1</name>
</gene>
<accession>A0A4Y2IM83</accession>
<evidence type="ECO:0000313" key="7">
    <source>
        <dbReference type="EMBL" id="GBM78755.1"/>
    </source>
</evidence>
<proteinExistence type="inferred from homology"/>
<evidence type="ECO:0000313" key="8">
    <source>
        <dbReference type="Proteomes" id="UP000499080"/>
    </source>
</evidence>
<dbReference type="AlphaFoldDB" id="A0A4Y2IM83"/>
<reference evidence="7 8" key="1">
    <citation type="journal article" date="2019" name="Sci. Rep.">
        <title>Orb-weaving spider Araneus ventricosus genome elucidates the spidroin gene catalogue.</title>
        <authorList>
            <person name="Kono N."/>
            <person name="Nakamura H."/>
            <person name="Ohtoshi R."/>
            <person name="Moran D.A.P."/>
            <person name="Shinohara A."/>
            <person name="Yoshida Y."/>
            <person name="Fujiwara M."/>
            <person name="Mori M."/>
            <person name="Tomita M."/>
            <person name="Arakawa K."/>
        </authorList>
    </citation>
    <scope>NUCLEOTIDE SEQUENCE [LARGE SCALE GENOMIC DNA]</scope>
</reference>
<evidence type="ECO:0000256" key="6">
    <source>
        <dbReference type="ARBA" id="ARBA00023136"/>
    </source>
</evidence>
<dbReference type="GO" id="GO:0005783">
    <property type="term" value="C:endoplasmic reticulum"/>
    <property type="evidence" value="ECO:0007669"/>
    <property type="project" value="TreeGrafter"/>
</dbReference>
<keyword evidence="6" id="KW-0472">Membrane</keyword>
<comment type="caution">
    <text evidence="7">The sequence shown here is derived from an EMBL/GenBank/DDBJ whole genome shotgun (WGS) entry which is preliminary data.</text>
</comment>
<dbReference type="PANTHER" id="PTHR34093:SF1">
    <property type="entry name" value="CHLORIDE CHANNEL CLIC-LIKE PROTEIN 1"/>
    <property type="match status" value="1"/>
</dbReference>
<dbReference type="GO" id="GO:0005254">
    <property type="term" value="F:chloride channel activity"/>
    <property type="evidence" value="ECO:0007669"/>
    <property type="project" value="TreeGrafter"/>
</dbReference>
<dbReference type="Proteomes" id="UP000499080">
    <property type="component" value="Unassembled WGS sequence"/>
</dbReference>
<dbReference type="OrthoDB" id="5837849at2759"/>
<keyword evidence="4" id="KW-0812">Transmembrane</keyword>
<name>A0A4Y2IM83_ARAVE</name>
<keyword evidence="5" id="KW-1133">Transmembrane helix</keyword>